<accession>A0A4Z2JBE3</accession>
<dbReference type="EMBL" id="SRLO01000011">
    <property type="protein sequence ID" value="TNN87311.1"/>
    <property type="molecule type" value="Genomic_DNA"/>
</dbReference>
<evidence type="ECO:0000313" key="1">
    <source>
        <dbReference type="EMBL" id="TNN87311.1"/>
    </source>
</evidence>
<dbReference type="Proteomes" id="UP000314294">
    <property type="component" value="Unassembled WGS sequence"/>
</dbReference>
<proteinExistence type="predicted"/>
<protein>
    <submittedName>
        <fullName evidence="1">Uncharacterized protein</fullName>
    </submittedName>
</protein>
<sequence length="67" mass="7653">MMANRRGSQCHQDSDELTWAKMLVSVRPGSKQVYLLQSSGDSDWSLFFRRQKIESSSSSRSSSSFFI</sequence>
<evidence type="ECO:0000313" key="2">
    <source>
        <dbReference type="Proteomes" id="UP000314294"/>
    </source>
</evidence>
<reference evidence="1 2" key="1">
    <citation type="submission" date="2019-03" db="EMBL/GenBank/DDBJ databases">
        <title>First draft genome of Liparis tanakae, snailfish: a comprehensive survey of snailfish specific genes.</title>
        <authorList>
            <person name="Kim W."/>
            <person name="Song I."/>
            <person name="Jeong J.-H."/>
            <person name="Kim D."/>
            <person name="Kim S."/>
            <person name="Ryu S."/>
            <person name="Song J.Y."/>
            <person name="Lee S.K."/>
        </authorList>
    </citation>
    <scope>NUCLEOTIDE SEQUENCE [LARGE SCALE GENOMIC DNA]</scope>
    <source>
        <tissue evidence="1">Muscle</tissue>
    </source>
</reference>
<organism evidence="1 2">
    <name type="scientific">Liparis tanakae</name>
    <name type="common">Tanaka's snailfish</name>
    <dbReference type="NCBI Taxonomy" id="230148"/>
    <lineage>
        <taxon>Eukaryota</taxon>
        <taxon>Metazoa</taxon>
        <taxon>Chordata</taxon>
        <taxon>Craniata</taxon>
        <taxon>Vertebrata</taxon>
        <taxon>Euteleostomi</taxon>
        <taxon>Actinopterygii</taxon>
        <taxon>Neopterygii</taxon>
        <taxon>Teleostei</taxon>
        <taxon>Neoteleostei</taxon>
        <taxon>Acanthomorphata</taxon>
        <taxon>Eupercaria</taxon>
        <taxon>Perciformes</taxon>
        <taxon>Cottioidei</taxon>
        <taxon>Cottales</taxon>
        <taxon>Liparidae</taxon>
        <taxon>Liparis</taxon>
    </lineage>
</organism>
<keyword evidence="2" id="KW-1185">Reference proteome</keyword>
<dbReference type="AlphaFoldDB" id="A0A4Z2JBE3"/>
<gene>
    <name evidence="1" type="ORF">EYF80_002513</name>
</gene>
<comment type="caution">
    <text evidence="1">The sequence shown here is derived from an EMBL/GenBank/DDBJ whole genome shotgun (WGS) entry which is preliminary data.</text>
</comment>
<name>A0A4Z2JBE3_9TELE</name>